<dbReference type="PANTHER" id="PTHR14134">
    <property type="entry name" value="E3 UBIQUITIN-PROTEIN LIGASE RAD18"/>
    <property type="match status" value="1"/>
</dbReference>
<dbReference type="SMART" id="SM00184">
    <property type="entry name" value="RING"/>
    <property type="match status" value="1"/>
</dbReference>
<dbReference type="InterPro" id="IPR017907">
    <property type="entry name" value="Znf_RING_CS"/>
</dbReference>
<evidence type="ECO:0000259" key="5">
    <source>
        <dbReference type="PROSITE" id="PS50089"/>
    </source>
</evidence>
<dbReference type="SUPFAM" id="SSF57850">
    <property type="entry name" value="RING/U-box"/>
    <property type="match status" value="1"/>
</dbReference>
<keyword evidence="2 4" id="KW-0863">Zinc-finger</keyword>
<dbReference type="PANTHER" id="PTHR14134:SF2">
    <property type="entry name" value="E3 UBIQUITIN-PROTEIN LIGASE RAD18"/>
    <property type="match status" value="1"/>
</dbReference>
<dbReference type="Gene3D" id="3.30.40.10">
    <property type="entry name" value="Zinc/RING finger domain, C3HC4 (zinc finger)"/>
    <property type="match status" value="1"/>
</dbReference>
<evidence type="ECO:0000256" key="4">
    <source>
        <dbReference type="PROSITE-ProRule" id="PRU00175"/>
    </source>
</evidence>
<proteinExistence type="predicted"/>
<dbReference type="PROSITE" id="PS00518">
    <property type="entry name" value="ZF_RING_1"/>
    <property type="match status" value="1"/>
</dbReference>
<dbReference type="InterPro" id="IPR039577">
    <property type="entry name" value="Rad18"/>
</dbReference>
<evidence type="ECO:0000313" key="6">
    <source>
        <dbReference type="EMBL" id="MEQ2245363.1"/>
    </source>
</evidence>
<name>A0ABV0UND3_9TELE</name>
<dbReference type="Proteomes" id="UP001482620">
    <property type="component" value="Unassembled WGS sequence"/>
</dbReference>
<evidence type="ECO:0000313" key="7">
    <source>
        <dbReference type="Proteomes" id="UP001482620"/>
    </source>
</evidence>
<dbReference type="PROSITE" id="PS50089">
    <property type="entry name" value="ZF_RING_2"/>
    <property type="match status" value="1"/>
</dbReference>
<evidence type="ECO:0000256" key="1">
    <source>
        <dbReference type="ARBA" id="ARBA00022723"/>
    </source>
</evidence>
<reference evidence="6 7" key="1">
    <citation type="submission" date="2021-06" db="EMBL/GenBank/DDBJ databases">
        <authorList>
            <person name="Palmer J.M."/>
        </authorList>
    </citation>
    <scope>NUCLEOTIDE SEQUENCE [LARGE SCALE GENOMIC DNA]</scope>
    <source>
        <strain evidence="7">if_2019</strain>
        <tissue evidence="6">Muscle</tissue>
    </source>
</reference>
<keyword evidence="1" id="KW-0479">Metal-binding</keyword>
<dbReference type="InterPro" id="IPR013083">
    <property type="entry name" value="Znf_RING/FYVE/PHD"/>
</dbReference>
<keyword evidence="7" id="KW-1185">Reference proteome</keyword>
<keyword evidence="3" id="KW-0862">Zinc</keyword>
<evidence type="ECO:0000256" key="3">
    <source>
        <dbReference type="ARBA" id="ARBA00022833"/>
    </source>
</evidence>
<protein>
    <recommendedName>
        <fullName evidence="5">RING-type domain-containing protein</fullName>
    </recommendedName>
</protein>
<comment type="caution">
    <text evidence="6">The sequence shown here is derived from an EMBL/GenBank/DDBJ whole genome shotgun (WGS) entry which is preliminary data.</text>
</comment>
<gene>
    <name evidence="6" type="ORF">ILYODFUR_027028</name>
</gene>
<feature type="non-terminal residue" evidence="6">
    <location>
        <position position="1"/>
    </location>
</feature>
<feature type="domain" description="RING-type" evidence="5">
    <location>
        <begin position="8"/>
        <end position="46"/>
    </location>
</feature>
<sequence>NVDALLRCPICFDFLNITMMTKCSHNFCSLCIRKFLSYKLLCPICNAQMTEQDLRNNRLLDDLVVNFQAARLETAPVKYEARSLMSREK</sequence>
<organism evidence="6 7">
    <name type="scientific">Ilyodon furcidens</name>
    <name type="common">goldbreast splitfin</name>
    <dbReference type="NCBI Taxonomy" id="33524"/>
    <lineage>
        <taxon>Eukaryota</taxon>
        <taxon>Metazoa</taxon>
        <taxon>Chordata</taxon>
        <taxon>Craniata</taxon>
        <taxon>Vertebrata</taxon>
        <taxon>Euteleostomi</taxon>
        <taxon>Actinopterygii</taxon>
        <taxon>Neopterygii</taxon>
        <taxon>Teleostei</taxon>
        <taxon>Neoteleostei</taxon>
        <taxon>Acanthomorphata</taxon>
        <taxon>Ovalentaria</taxon>
        <taxon>Atherinomorphae</taxon>
        <taxon>Cyprinodontiformes</taxon>
        <taxon>Goodeidae</taxon>
        <taxon>Ilyodon</taxon>
    </lineage>
</organism>
<dbReference type="Pfam" id="PF13923">
    <property type="entry name" value="zf-C3HC4_2"/>
    <property type="match status" value="1"/>
</dbReference>
<accession>A0ABV0UND3</accession>
<evidence type="ECO:0000256" key="2">
    <source>
        <dbReference type="ARBA" id="ARBA00022771"/>
    </source>
</evidence>
<dbReference type="EMBL" id="JAHRIQ010073014">
    <property type="protein sequence ID" value="MEQ2245363.1"/>
    <property type="molecule type" value="Genomic_DNA"/>
</dbReference>
<dbReference type="InterPro" id="IPR001841">
    <property type="entry name" value="Znf_RING"/>
</dbReference>